<evidence type="ECO:0000256" key="2">
    <source>
        <dbReference type="SAM" id="Phobius"/>
    </source>
</evidence>
<protein>
    <submittedName>
        <fullName evidence="3">Uncharacterized protein</fullName>
    </submittedName>
</protein>
<dbReference type="EMBL" id="ML978122">
    <property type="protein sequence ID" value="KAF2102954.1"/>
    <property type="molecule type" value="Genomic_DNA"/>
</dbReference>
<feature type="region of interest" description="Disordered" evidence="1">
    <location>
        <begin position="532"/>
        <end position="573"/>
    </location>
</feature>
<feature type="compositionally biased region" description="Low complexity" evidence="1">
    <location>
        <begin position="456"/>
        <end position="466"/>
    </location>
</feature>
<dbReference type="AlphaFoldDB" id="A0A9P4MEU6"/>
<feature type="compositionally biased region" description="Basic and acidic residues" evidence="1">
    <location>
        <begin position="294"/>
        <end position="304"/>
    </location>
</feature>
<feature type="compositionally biased region" description="Low complexity" evidence="1">
    <location>
        <begin position="108"/>
        <end position="127"/>
    </location>
</feature>
<keyword evidence="2" id="KW-0472">Membrane</keyword>
<reference evidence="3" key="1">
    <citation type="journal article" date="2020" name="Stud. Mycol.">
        <title>101 Dothideomycetes genomes: a test case for predicting lifestyles and emergence of pathogens.</title>
        <authorList>
            <person name="Haridas S."/>
            <person name="Albert R."/>
            <person name="Binder M."/>
            <person name="Bloem J."/>
            <person name="Labutti K."/>
            <person name="Salamov A."/>
            <person name="Andreopoulos B."/>
            <person name="Baker S."/>
            <person name="Barry K."/>
            <person name="Bills G."/>
            <person name="Bluhm B."/>
            <person name="Cannon C."/>
            <person name="Castanera R."/>
            <person name="Culley D."/>
            <person name="Daum C."/>
            <person name="Ezra D."/>
            <person name="Gonzalez J."/>
            <person name="Henrissat B."/>
            <person name="Kuo A."/>
            <person name="Liang C."/>
            <person name="Lipzen A."/>
            <person name="Lutzoni F."/>
            <person name="Magnuson J."/>
            <person name="Mondo S."/>
            <person name="Nolan M."/>
            <person name="Ohm R."/>
            <person name="Pangilinan J."/>
            <person name="Park H.-J."/>
            <person name="Ramirez L."/>
            <person name="Alfaro M."/>
            <person name="Sun H."/>
            <person name="Tritt A."/>
            <person name="Yoshinaga Y."/>
            <person name="Zwiers L.-H."/>
            <person name="Turgeon B."/>
            <person name="Goodwin S."/>
            <person name="Spatafora J."/>
            <person name="Crous P."/>
            <person name="Grigoriev I."/>
        </authorList>
    </citation>
    <scope>NUCLEOTIDE SEQUENCE</scope>
    <source>
        <strain evidence="3">CBS 133067</strain>
    </source>
</reference>
<evidence type="ECO:0000256" key="1">
    <source>
        <dbReference type="SAM" id="MobiDB-lite"/>
    </source>
</evidence>
<dbReference type="Proteomes" id="UP000799772">
    <property type="component" value="Unassembled WGS sequence"/>
</dbReference>
<name>A0A9P4MEU6_9PEZI</name>
<proteinExistence type="predicted"/>
<feature type="region of interest" description="Disordered" evidence="1">
    <location>
        <begin position="265"/>
        <end position="361"/>
    </location>
</feature>
<feature type="region of interest" description="Disordered" evidence="1">
    <location>
        <begin position="96"/>
        <end position="171"/>
    </location>
</feature>
<dbReference type="OrthoDB" id="5376312at2759"/>
<feature type="compositionally biased region" description="Basic and acidic residues" evidence="1">
    <location>
        <begin position="265"/>
        <end position="275"/>
    </location>
</feature>
<feature type="region of interest" description="Disordered" evidence="1">
    <location>
        <begin position="373"/>
        <end position="482"/>
    </location>
</feature>
<keyword evidence="4" id="KW-1185">Reference proteome</keyword>
<accession>A0A9P4MEU6</accession>
<organism evidence="3 4">
    <name type="scientific">Rhizodiscina lignyota</name>
    <dbReference type="NCBI Taxonomy" id="1504668"/>
    <lineage>
        <taxon>Eukaryota</taxon>
        <taxon>Fungi</taxon>
        <taxon>Dikarya</taxon>
        <taxon>Ascomycota</taxon>
        <taxon>Pezizomycotina</taxon>
        <taxon>Dothideomycetes</taxon>
        <taxon>Pleosporomycetidae</taxon>
        <taxon>Aulographales</taxon>
        <taxon>Rhizodiscinaceae</taxon>
        <taxon>Rhizodiscina</taxon>
    </lineage>
</organism>
<evidence type="ECO:0000313" key="3">
    <source>
        <dbReference type="EMBL" id="KAF2102954.1"/>
    </source>
</evidence>
<keyword evidence="2" id="KW-1133">Transmembrane helix</keyword>
<feature type="compositionally biased region" description="Basic and acidic residues" evidence="1">
    <location>
        <begin position="128"/>
        <end position="142"/>
    </location>
</feature>
<gene>
    <name evidence="3" type="ORF">NA57DRAFT_71938</name>
</gene>
<comment type="caution">
    <text evidence="3">The sequence shown here is derived from an EMBL/GenBank/DDBJ whole genome shotgun (WGS) entry which is preliminary data.</text>
</comment>
<keyword evidence="2" id="KW-0812">Transmembrane</keyword>
<sequence>MHVPRSSEDGGAFQHAVDHVLYARADDTSSDDKSGGSSKTIIIVVVVIVIVVIVLLVASYFIARRLRNRNASPKYLPGNALKNRWRRWASISNRNRGQYSDRLQPDASAPSLRPSPRSGRNSRSHSPALEELRTRDSSRSRETGTIGATVERGVEAGTRGTPADNQTAVDRHTSVRSIMTLPAYTPSARETEQILGREGERGGIDVVLEFPESTDEVEGRREEEMESLYQIRRARRAEAAEREERRRLRREARTRGDWAEVERLRVEERDRRQQQERQLLGEDPEGQRSAARLIAEHQEEAARRERQRRVSSVQYAELGVARHDGSRVRAGSNASARSEDNRPLLDSAADMGGDAGGRRGTLSTLDALSIHHRNRSASSVFSLSSAGTDDDEPGNVYHPPFAPPPDDFSVRGRGRSGSGVTQNTQNSSPDFEVVSLHSTADTPNGDRSTTPRPHSRAASASRLSHSITANDAPTITVDLDEVDLSRSQTAPETMETPIDHPPYYEHLAATEFGQPPDYESPVRQRAPQLPAITHVPSIRVSENPSPLRSPGGATSGAPTGESGDMGERSQHEG</sequence>
<feature type="compositionally biased region" description="Low complexity" evidence="1">
    <location>
        <begin position="376"/>
        <end position="385"/>
    </location>
</feature>
<evidence type="ECO:0000313" key="4">
    <source>
        <dbReference type="Proteomes" id="UP000799772"/>
    </source>
</evidence>
<feature type="transmembrane region" description="Helical" evidence="2">
    <location>
        <begin position="41"/>
        <end position="63"/>
    </location>
</feature>
<feature type="compositionally biased region" description="Polar residues" evidence="1">
    <location>
        <begin position="436"/>
        <end position="450"/>
    </location>
</feature>